<reference evidence="3" key="1">
    <citation type="submission" date="2019-07" db="EMBL/GenBank/DDBJ databases">
        <title>De Novo Assembly of kiwifruit Actinidia rufa.</title>
        <authorList>
            <person name="Sugita-Konishi S."/>
            <person name="Sato K."/>
            <person name="Mori E."/>
            <person name="Abe Y."/>
            <person name="Kisaki G."/>
            <person name="Hamano K."/>
            <person name="Suezawa K."/>
            <person name="Otani M."/>
            <person name="Fukuda T."/>
            <person name="Manabe T."/>
            <person name="Gomi K."/>
            <person name="Tabuchi M."/>
            <person name="Akimitsu K."/>
            <person name="Kataoka I."/>
        </authorList>
    </citation>
    <scope>NUCLEOTIDE SEQUENCE [LARGE SCALE GENOMIC DNA]</scope>
    <source>
        <strain evidence="3">cv. Fuchu</strain>
    </source>
</reference>
<organism evidence="2 3">
    <name type="scientific">Actinidia rufa</name>
    <dbReference type="NCBI Taxonomy" id="165716"/>
    <lineage>
        <taxon>Eukaryota</taxon>
        <taxon>Viridiplantae</taxon>
        <taxon>Streptophyta</taxon>
        <taxon>Embryophyta</taxon>
        <taxon>Tracheophyta</taxon>
        <taxon>Spermatophyta</taxon>
        <taxon>Magnoliopsida</taxon>
        <taxon>eudicotyledons</taxon>
        <taxon>Gunneridae</taxon>
        <taxon>Pentapetalae</taxon>
        <taxon>asterids</taxon>
        <taxon>Ericales</taxon>
        <taxon>Actinidiaceae</taxon>
        <taxon>Actinidia</taxon>
    </lineage>
</organism>
<dbReference type="AlphaFoldDB" id="A0A7J0DGI5"/>
<feature type="region of interest" description="Disordered" evidence="1">
    <location>
        <begin position="118"/>
        <end position="138"/>
    </location>
</feature>
<keyword evidence="3" id="KW-1185">Reference proteome</keyword>
<protein>
    <submittedName>
        <fullName evidence="2">Uncharacterized protein</fullName>
    </submittedName>
</protein>
<sequence length="197" mass="21437">MATHRQQSARHHTTWHPQSAARLRRNIENPLKNPKHRLLCRRHLNLLVADYNALSLSLRGLQCDSLVHGVGSHDDDDPLVGAAVWELLHADLCGGVVLELLDDRAGLSDDATDSRRVAKEAEKRAWPAGTARRGGLERLEDTPLDAAAEGVVSASSIAGTPGKENFAGGERKEPSIVPTLSLWTVSVNRRQSGLWSA</sequence>
<name>A0A7J0DGI5_9ERIC</name>
<proteinExistence type="predicted"/>
<gene>
    <name evidence="2" type="ORF">Acr_00g0034580</name>
</gene>
<evidence type="ECO:0000313" key="2">
    <source>
        <dbReference type="EMBL" id="GFS34541.1"/>
    </source>
</evidence>
<feature type="region of interest" description="Disordered" evidence="1">
    <location>
        <begin position="151"/>
        <end position="172"/>
    </location>
</feature>
<dbReference type="Proteomes" id="UP000585474">
    <property type="component" value="Unassembled WGS sequence"/>
</dbReference>
<evidence type="ECO:0000256" key="1">
    <source>
        <dbReference type="SAM" id="MobiDB-lite"/>
    </source>
</evidence>
<evidence type="ECO:0000313" key="3">
    <source>
        <dbReference type="Proteomes" id="UP000585474"/>
    </source>
</evidence>
<dbReference type="EMBL" id="BJWL01000212">
    <property type="protein sequence ID" value="GFS34541.1"/>
    <property type="molecule type" value="Genomic_DNA"/>
</dbReference>
<comment type="caution">
    <text evidence="2">The sequence shown here is derived from an EMBL/GenBank/DDBJ whole genome shotgun (WGS) entry which is preliminary data.</text>
</comment>
<accession>A0A7J0DGI5</accession>
<feature type="region of interest" description="Disordered" evidence="1">
    <location>
        <begin position="1"/>
        <end position="21"/>
    </location>
</feature>